<evidence type="ECO:0000259" key="9">
    <source>
        <dbReference type="PROSITE" id="PS51405"/>
    </source>
</evidence>
<evidence type="ECO:0000256" key="6">
    <source>
        <dbReference type="ARBA" id="ARBA00023004"/>
    </source>
</evidence>
<feature type="signal peptide" evidence="8">
    <location>
        <begin position="1"/>
        <end position="17"/>
    </location>
</feature>
<feature type="domain" description="Heme haloperoxidase family profile" evidence="9">
    <location>
        <begin position="55"/>
        <end position="281"/>
    </location>
</feature>
<dbReference type="EMBL" id="MU007020">
    <property type="protein sequence ID" value="KAF2433544.1"/>
    <property type="molecule type" value="Genomic_DNA"/>
</dbReference>
<evidence type="ECO:0000256" key="3">
    <source>
        <dbReference type="ARBA" id="ARBA00022617"/>
    </source>
</evidence>
<reference evidence="10" key="1">
    <citation type="journal article" date="2020" name="Stud. Mycol.">
        <title>101 Dothideomycetes genomes: a test case for predicting lifestyles and emergence of pathogens.</title>
        <authorList>
            <person name="Haridas S."/>
            <person name="Albert R."/>
            <person name="Binder M."/>
            <person name="Bloem J."/>
            <person name="Labutti K."/>
            <person name="Salamov A."/>
            <person name="Andreopoulos B."/>
            <person name="Baker S."/>
            <person name="Barry K."/>
            <person name="Bills G."/>
            <person name="Bluhm B."/>
            <person name="Cannon C."/>
            <person name="Castanera R."/>
            <person name="Culley D."/>
            <person name="Daum C."/>
            <person name="Ezra D."/>
            <person name="Gonzalez J."/>
            <person name="Henrissat B."/>
            <person name="Kuo A."/>
            <person name="Liang C."/>
            <person name="Lipzen A."/>
            <person name="Lutzoni F."/>
            <person name="Magnuson J."/>
            <person name="Mondo S."/>
            <person name="Nolan M."/>
            <person name="Ohm R."/>
            <person name="Pangilinan J."/>
            <person name="Park H.-J."/>
            <person name="Ramirez L."/>
            <person name="Alfaro M."/>
            <person name="Sun H."/>
            <person name="Tritt A."/>
            <person name="Yoshinaga Y."/>
            <person name="Zwiers L.-H."/>
            <person name="Turgeon B."/>
            <person name="Goodwin S."/>
            <person name="Spatafora J."/>
            <person name="Crous P."/>
            <person name="Grigoriev I."/>
        </authorList>
    </citation>
    <scope>NUCLEOTIDE SEQUENCE</scope>
    <source>
        <strain evidence="10">CBS 130266</strain>
    </source>
</reference>
<evidence type="ECO:0000313" key="10">
    <source>
        <dbReference type="EMBL" id="KAF2433544.1"/>
    </source>
</evidence>
<dbReference type="InterPro" id="IPR036851">
    <property type="entry name" value="Chloroperoxidase-like_sf"/>
</dbReference>
<dbReference type="InterPro" id="IPR000028">
    <property type="entry name" value="Chloroperoxidase"/>
</dbReference>
<keyword evidence="4" id="KW-0479">Metal-binding</keyword>
<dbReference type="AlphaFoldDB" id="A0A9P4NYL9"/>
<dbReference type="SUPFAM" id="SSF47571">
    <property type="entry name" value="Cloroperoxidase"/>
    <property type="match status" value="1"/>
</dbReference>
<keyword evidence="6" id="KW-0408">Iron</keyword>
<dbReference type="Proteomes" id="UP000800235">
    <property type="component" value="Unassembled WGS sequence"/>
</dbReference>
<evidence type="ECO:0000256" key="2">
    <source>
        <dbReference type="ARBA" id="ARBA00022559"/>
    </source>
</evidence>
<organism evidence="10 11">
    <name type="scientific">Tothia fuscella</name>
    <dbReference type="NCBI Taxonomy" id="1048955"/>
    <lineage>
        <taxon>Eukaryota</taxon>
        <taxon>Fungi</taxon>
        <taxon>Dikarya</taxon>
        <taxon>Ascomycota</taxon>
        <taxon>Pezizomycotina</taxon>
        <taxon>Dothideomycetes</taxon>
        <taxon>Pleosporomycetidae</taxon>
        <taxon>Venturiales</taxon>
        <taxon>Cylindrosympodiaceae</taxon>
        <taxon>Tothia</taxon>
    </lineage>
</organism>
<comment type="caution">
    <text evidence="10">The sequence shown here is derived from an EMBL/GenBank/DDBJ whole genome shotgun (WGS) entry which is preliminary data.</text>
</comment>
<keyword evidence="5" id="KW-0560">Oxidoreductase</keyword>
<dbReference type="PANTHER" id="PTHR33577">
    <property type="entry name" value="STERIGMATOCYSTIN BIOSYNTHESIS PEROXIDASE STCC-RELATED"/>
    <property type="match status" value="1"/>
</dbReference>
<accession>A0A9P4NYL9</accession>
<sequence>MKVSLLFSLSLLTTALAIPFHALELEPRGNPAKVSGAPDPVPTLNPVGKSHSSVLVHPWIPASAIKNSSRSPCPLLNTLANHGYLDRSGRRLKKSDFETGLVQGINLELTFAAALTDNAFFKLADNYGFNPEDPRANLDLEQLNVPNETEHDQSMTRKDVIQGDTLHQQPKMIAQVLGDSTPPSYPYLNTSSFGRTRLRRANESLAIGSRPLRPEEVASCNGEAALVVILLGETRRRNSESDDWLVKKERAGMWFSDERFPWGWKRSSVPITLGMMNEFAGRIVFWQNYWKGLDCGLGSGKGETLPLGKC</sequence>
<dbReference type="OrthoDB" id="407298at2759"/>
<dbReference type="GO" id="GO:0046872">
    <property type="term" value="F:metal ion binding"/>
    <property type="evidence" value="ECO:0007669"/>
    <property type="project" value="UniProtKB-KW"/>
</dbReference>
<evidence type="ECO:0000313" key="11">
    <source>
        <dbReference type="Proteomes" id="UP000800235"/>
    </source>
</evidence>
<evidence type="ECO:0000256" key="7">
    <source>
        <dbReference type="ARBA" id="ARBA00025795"/>
    </source>
</evidence>
<feature type="chain" id="PRO_5040438619" evidence="8">
    <location>
        <begin position="18"/>
        <end position="310"/>
    </location>
</feature>
<keyword evidence="3" id="KW-0349">Heme</keyword>
<protein>
    <submittedName>
        <fullName evidence="10">Cloroperoxidase</fullName>
    </submittedName>
</protein>
<name>A0A9P4NYL9_9PEZI</name>
<dbReference type="PANTHER" id="PTHR33577:SF9">
    <property type="entry name" value="PEROXIDASE STCC"/>
    <property type="match status" value="1"/>
</dbReference>
<proteinExistence type="inferred from homology"/>
<dbReference type="Pfam" id="PF01328">
    <property type="entry name" value="Peroxidase_2"/>
    <property type="match status" value="1"/>
</dbReference>
<dbReference type="GO" id="GO:0004601">
    <property type="term" value="F:peroxidase activity"/>
    <property type="evidence" value="ECO:0007669"/>
    <property type="project" value="UniProtKB-KW"/>
</dbReference>
<evidence type="ECO:0000256" key="4">
    <source>
        <dbReference type="ARBA" id="ARBA00022723"/>
    </source>
</evidence>
<keyword evidence="2" id="KW-0575">Peroxidase</keyword>
<evidence type="ECO:0000256" key="5">
    <source>
        <dbReference type="ARBA" id="ARBA00023002"/>
    </source>
</evidence>
<evidence type="ECO:0000256" key="8">
    <source>
        <dbReference type="SAM" id="SignalP"/>
    </source>
</evidence>
<evidence type="ECO:0000256" key="1">
    <source>
        <dbReference type="ARBA" id="ARBA00001970"/>
    </source>
</evidence>
<dbReference type="Gene3D" id="1.10.489.10">
    <property type="entry name" value="Chloroperoxidase-like"/>
    <property type="match status" value="1"/>
</dbReference>
<keyword evidence="11" id="KW-1185">Reference proteome</keyword>
<comment type="cofactor">
    <cofactor evidence="1">
        <name>heme b</name>
        <dbReference type="ChEBI" id="CHEBI:60344"/>
    </cofactor>
</comment>
<dbReference type="PROSITE" id="PS51405">
    <property type="entry name" value="HEME_HALOPEROXIDASE"/>
    <property type="match status" value="1"/>
</dbReference>
<gene>
    <name evidence="10" type="ORF">EJ08DRAFT_658068</name>
</gene>
<keyword evidence="8" id="KW-0732">Signal</keyword>
<comment type="similarity">
    <text evidence="7">Belongs to the chloroperoxidase family.</text>
</comment>